<keyword evidence="3" id="KW-1185">Reference proteome</keyword>
<organism evidence="2 3">
    <name type="scientific">Phialemonium thermophilum</name>
    <dbReference type="NCBI Taxonomy" id="223376"/>
    <lineage>
        <taxon>Eukaryota</taxon>
        <taxon>Fungi</taxon>
        <taxon>Dikarya</taxon>
        <taxon>Ascomycota</taxon>
        <taxon>Pezizomycotina</taxon>
        <taxon>Sordariomycetes</taxon>
        <taxon>Sordariomycetidae</taxon>
        <taxon>Cephalothecales</taxon>
        <taxon>Cephalothecaceae</taxon>
        <taxon>Phialemonium</taxon>
    </lineage>
</organism>
<accession>A0ABR3XSV5</accession>
<reference evidence="2 3" key="1">
    <citation type="journal article" date="2024" name="Commun. Biol.">
        <title>Comparative genomic analysis of thermophilic fungi reveals convergent evolutionary adaptations and gene losses.</title>
        <authorList>
            <person name="Steindorff A.S."/>
            <person name="Aguilar-Pontes M.V."/>
            <person name="Robinson A.J."/>
            <person name="Andreopoulos B."/>
            <person name="LaButti K."/>
            <person name="Kuo A."/>
            <person name="Mondo S."/>
            <person name="Riley R."/>
            <person name="Otillar R."/>
            <person name="Haridas S."/>
            <person name="Lipzen A."/>
            <person name="Grimwood J."/>
            <person name="Schmutz J."/>
            <person name="Clum A."/>
            <person name="Reid I.D."/>
            <person name="Moisan M.C."/>
            <person name="Butler G."/>
            <person name="Nguyen T.T.M."/>
            <person name="Dewar K."/>
            <person name="Conant G."/>
            <person name="Drula E."/>
            <person name="Henrissat B."/>
            <person name="Hansel C."/>
            <person name="Singer S."/>
            <person name="Hutchinson M.I."/>
            <person name="de Vries R.P."/>
            <person name="Natvig D.O."/>
            <person name="Powell A.J."/>
            <person name="Tsang A."/>
            <person name="Grigoriev I.V."/>
        </authorList>
    </citation>
    <scope>NUCLEOTIDE SEQUENCE [LARGE SCALE GENOMIC DNA]</scope>
    <source>
        <strain evidence="2 3">ATCC 24622</strain>
    </source>
</reference>
<dbReference type="InterPro" id="IPR021851">
    <property type="entry name" value="DUF3455"/>
</dbReference>
<proteinExistence type="predicted"/>
<evidence type="ECO:0000256" key="1">
    <source>
        <dbReference type="SAM" id="SignalP"/>
    </source>
</evidence>
<dbReference type="Pfam" id="PF11937">
    <property type="entry name" value="DUF3455"/>
    <property type="match status" value="1"/>
</dbReference>
<feature type="signal peptide" evidence="1">
    <location>
        <begin position="1"/>
        <end position="17"/>
    </location>
</feature>
<evidence type="ECO:0000313" key="2">
    <source>
        <dbReference type="EMBL" id="KAL1879084.1"/>
    </source>
</evidence>
<evidence type="ECO:0008006" key="4">
    <source>
        <dbReference type="Google" id="ProtNLM"/>
    </source>
</evidence>
<comment type="caution">
    <text evidence="2">The sequence shown here is derived from an EMBL/GenBank/DDBJ whole genome shotgun (WGS) entry which is preliminary data.</text>
</comment>
<name>A0ABR3XSV5_9PEZI</name>
<dbReference type="Proteomes" id="UP001586593">
    <property type="component" value="Unassembled WGS sequence"/>
</dbReference>
<keyword evidence="1" id="KW-0732">Signal</keyword>
<gene>
    <name evidence="2" type="ORF">VTK73DRAFT_7410</name>
</gene>
<dbReference type="PANTHER" id="PTHR35567">
    <property type="entry name" value="MALATE DEHYDROGENASE (AFU_ORTHOLOGUE AFUA_2G13800)"/>
    <property type="match status" value="1"/>
</dbReference>
<protein>
    <recommendedName>
        <fullName evidence="4">Malate dehydrogenase</fullName>
    </recommendedName>
</protein>
<sequence length="274" mass="28630">MHASVISMAALAACALAAPKFPQLDLDAAQPGSLEAVSEYFNLLAYKVQESRYLREAPACDLSKAQQPIAPTPLPPPTAGLILKHVAIGRGTQNYTCDANNATAVPVANGALATLFNASCVAAAYPDMLNMLPRVALLFNLTAPPVPSESAPVLSPASVRMAPSNLTVSGVHFFTNATTPYFNLDTDGGLSLGQIPCAKNNTADAPADAPRGQEGETAVPWLKLIAKDGATGDLQEVYRVETAGGSAPATCEGMPASFEVQYSAQYWFYSGKPE</sequence>
<feature type="chain" id="PRO_5047405137" description="Malate dehydrogenase" evidence="1">
    <location>
        <begin position="18"/>
        <end position="274"/>
    </location>
</feature>
<dbReference type="PANTHER" id="PTHR35567:SF1">
    <property type="entry name" value="CONSERVED FUNGAL PROTEIN (AFU_ORTHOLOGUE AFUA_1G14230)"/>
    <property type="match status" value="1"/>
</dbReference>
<evidence type="ECO:0000313" key="3">
    <source>
        <dbReference type="Proteomes" id="UP001586593"/>
    </source>
</evidence>
<dbReference type="EMBL" id="JAZHXJ010000047">
    <property type="protein sequence ID" value="KAL1879084.1"/>
    <property type="molecule type" value="Genomic_DNA"/>
</dbReference>